<dbReference type="GO" id="GO:0016787">
    <property type="term" value="F:hydrolase activity"/>
    <property type="evidence" value="ECO:0007669"/>
    <property type="project" value="UniProtKB-KW"/>
</dbReference>
<gene>
    <name evidence="5" type="ORF">HME7025_02656</name>
</gene>
<evidence type="ECO:0000256" key="2">
    <source>
        <dbReference type="ARBA" id="ARBA00022801"/>
    </source>
</evidence>
<evidence type="ECO:0000256" key="1">
    <source>
        <dbReference type="ARBA" id="ARBA00005964"/>
    </source>
</evidence>
<dbReference type="InterPro" id="IPR029058">
    <property type="entry name" value="AB_hydrolase_fold"/>
</dbReference>
<evidence type="ECO:0000313" key="6">
    <source>
        <dbReference type="Proteomes" id="UP000245468"/>
    </source>
</evidence>
<feature type="domain" description="Carboxylesterase type B" evidence="4">
    <location>
        <begin position="32"/>
        <end position="516"/>
    </location>
</feature>
<keyword evidence="2 3" id="KW-0378">Hydrolase</keyword>
<name>A0A2S2DYN7_9BACT</name>
<dbReference type="Gene3D" id="3.40.50.1820">
    <property type="entry name" value="alpha/beta hydrolase"/>
    <property type="match status" value="1"/>
</dbReference>
<feature type="signal peptide" evidence="3">
    <location>
        <begin position="1"/>
        <end position="24"/>
    </location>
</feature>
<dbReference type="PROSITE" id="PS00122">
    <property type="entry name" value="CARBOXYLESTERASE_B_1"/>
    <property type="match status" value="1"/>
</dbReference>
<reference evidence="6" key="1">
    <citation type="submission" date="2018-05" db="EMBL/GenBank/DDBJ databases">
        <title>Pseudarcicella sp. HME7025 Genome sequencing and assembly.</title>
        <authorList>
            <person name="Kim H."/>
            <person name="Kang H."/>
            <person name="Joh K."/>
        </authorList>
    </citation>
    <scope>NUCLEOTIDE SEQUENCE [LARGE SCALE GENOMIC DNA]</scope>
    <source>
        <strain evidence="6">HME7025</strain>
    </source>
</reference>
<accession>A0A2S2DYN7</accession>
<feature type="chain" id="PRO_5015376906" description="Carboxylic ester hydrolase" evidence="3">
    <location>
        <begin position="25"/>
        <end position="524"/>
    </location>
</feature>
<dbReference type="SUPFAM" id="SSF53474">
    <property type="entry name" value="alpha/beta-Hydrolases"/>
    <property type="match status" value="1"/>
</dbReference>
<dbReference type="KEGG" id="psez:HME7025_02656"/>
<dbReference type="PANTHER" id="PTHR11559">
    <property type="entry name" value="CARBOXYLESTERASE"/>
    <property type="match status" value="1"/>
</dbReference>
<dbReference type="EMBL" id="CP029346">
    <property type="protein sequence ID" value="AWL10496.1"/>
    <property type="molecule type" value="Genomic_DNA"/>
</dbReference>
<evidence type="ECO:0000313" key="5">
    <source>
        <dbReference type="EMBL" id="AWL10496.1"/>
    </source>
</evidence>
<sequence length="524" mass="57890">MKKSVLLSFIFLIAYFFQIQSAFANEPVGLTIKLTSGYIQGKSDKSGIKSFKGIPFAAPPVGNLRWKAPAPVVAWEGVKSCQAFGPSAIQAPPAPFYMWSEEFLIPKEPINEDCLYLNVWTNAKKTTDKKPVIVWIHGGGFSSGGASVPIYDGEKLAAKGVVYVSINYRVGIFGFFAHPELSKESPMHASGNYGLLDQIAALQWVKSNIAKFGGDPNNVTIAGQSAGSMAVVSLIASPLAKGLFQKAIAESGAGLLPRNPLVSKQALVGLKESEEQGKKAMESIGLQNLDEMRAVPAEELRKKASMRSGVIVDGYFLPESIEVIFNQKKQNKVHLLTGWNEDEGLVMGPYKKADAFKSDIEKQYGKYASELLKHYPATNDSLAVNSQNRLSRDLVFGAPNFILANLHSDQGHPVYVYRFTRVVPAYGEYKKFKAFHTGEVTYALNTLHLVNRPWEKEDWGLANTMSTYWINFAKSGNPNVKGLPDWPAFNSKSLEILQLDKQVEKRKIPDAASLKFFYQQIYLN</sequence>
<dbReference type="OrthoDB" id="9775851at2"/>
<dbReference type="EC" id="3.1.1.-" evidence="3"/>
<dbReference type="RefSeq" id="WP_109324814.1">
    <property type="nucleotide sequence ID" value="NZ_CP029346.1"/>
</dbReference>
<dbReference type="InterPro" id="IPR050309">
    <property type="entry name" value="Type-B_Carboxylest/Lipase"/>
</dbReference>
<keyword evidence="3" id="KW-0732">Signal</keyword>
<dbReference type="AlphaFoldDB" id="A0A2S2DYN7"/>
<evidence type="ECO:0000259" key="4">
    <source>
        <dbReference type="Pfam" id="PF00135"/>
    </source>
</evidence>
<dbReference type="InterPro" id="IPR002018">
    <property type="entry name" value="CarbesteraseB"/>
</dbReference>
<dbReference type="Pfam" id="PF00135">
    <property type="entry name" value="COesterase"/>
    <property type="match status" value="1"/>
</dbReference>
<organism evidence="5 6">
    <name type="scientific">Aquirufa nivalisilvae</name>
    <dbReference type="NCBI Taxonomy" id="2516557"/>
    <lineage>
        <taxon>Bacteria</taxon>
        <taxon>Pseudomonadati</taxon>
        <taxon>Bacteroidota</taxon>
        <taxon>Cytophagia</taxon>
        <taxon>Cytophagales</taxon>
        <taxon>Flectobacillaceae</taxon>
        <taxon>Aquirufa</taxon>
    </lineage>
</organism>
<dbReference type="InterPro" id="IPR019826">
    <property type="entry name" value="Carboxylesterase_B_AS"/>
</dbReference>
<evidence type="ECO:0000256" key="3">
    <source>
        <dbReference type="RuleBase" id="RU361235"/>
    </source>
</evidence>
<protein>
    <recommendedName>
        <fullName evidence="3">Carboxylic ester hydrolase</fullName>
        <ecNumber evidence="3">3.1.1.-</ecNumber>
    </recommendedName>
</protein>
<proteinExistence type="inferred from homology"/>
<keyword evidence="6" id="KW-1185">Reference proteome</keyword>
<dbReference type="Proteomes" id="UP000245468">
    <property type="component" value="Chromosome"/>
</dbReference>
<comment type="similarity">
    <text evidence="1 3">Belongs to the type-B carboxylesterase/lipase family.</text>
</comment>